<keyword evidence="3" id="KW-0238">DNA-binding</keyword>
<comment type="subcellular location">
    <subcellularLocation>
        <location evidence="1">Nucleus</location>
    </subcellularLocation>
</comment>
<dbReference type="GO" id="GO:0003677">
    <property type="term" value="F:DNA binding"/>
    <property type="evidence" value="ECO:0007669"/>
    <property type="project" value="UniProtKB-KW"/>
</dbReference>
<keyword evidence="4" id="KW-0804">Transcription</keyword>
<dbReference type="GO" id="GO:0005634">
    <property type="term" value="C:nucleus"/>
    <property type="evidence" value="ECO:0007669"/>
    <property type="project" value="UniProtKB-SubCell"/>
</dbReference>
<dbReference type="PANTHER" id="PTHR31391">
    <property type="entry name" value="B3 DOMAIN-CONTAINING PROTEIN OS11G0197600-RELATED"/>
    <property type="match status" value="1"/>
</dbReference>
<dbReference type="EMBL" id="KK198758">
    <property type="protein sequence ID" value="KCW68797.1"/>
    <property type="molecule type" value="Genomic_DNA"/>
</dbReference>
<evidence type="ECO:0000313" key="7">
    <source>
        <dbReference type="EMBL" id="KCW68797.1"/>
    </source>
</evidence>
<evidence type="ECO:0000256" key="1">
    <source>
        <dbReference type="ARBA" id="ARBA00004123"/>
    </source>
</evidence>
<name>A0A059BRQ9_EUCGR</name>
<dbReference type="CDD" id="cd10017">
    <property type="entry name" value="B3_DNA"/>
    <property type="match status" value="3"/>
</dbReference>
<dbReference type="eggNOG" id="ENOG502RZR8">
    <property type="taxonomic scope" value="Eukaryota"/>
</dbReference>
<accession>A0A059BRQ9</accession>
<dbReference type="KEGG" id="egr:104449365"/>
<dbReference type="Gene3D" id="2.40.330.10">
    <property type="entry name" value="DNA-binding pseudobarrel domain"/>
    <property type="match status" value="3"/>
</dbReference>
<evidence type="ECO:0000256" key="2">
    <source>
        <dbReference type="ARBA" id="ARBA00023015"/>
    </source>
</evidence>
<dbReference type="SUPFAM" id="SSF101936">
    <property type="entry name" value="DNA-binding pseudobarrel domain"/>
    <property type="match status" value="3"/>
</dbReference>
<dbReference type="Pfam" id="PF02362">
    <property type="entry name" value="B3"/>
    <property type="match status" value="3"/>
</dbReference>
<dbReference type="PANTHER" id="PTHR31391:SF106">
    <property type="entry name" value="B3 DOMAIN-CONTAINING PROTEIN OS01G0723500"/>
    <property type="match status" value="1"/>
</dbReference>
<dbReference type="FunCoup" id="A0A059BRQ9">
    <property type="interactions" value="47"/>
</dbReference>
<dbReference type="SMART" id="SM01019">
    <property type="entry name" value="B3"/>
    <property type="match status" value="3"/>
</dbReference>
<dbReference type="PROSITE" id="PS50863">
    <property type="entry name" value="B3"/>
    <property type="match status" value="3"/>
</dbReference>
<reference evidence="7" key="1">
    <citation type="submission" date="2013-07" db="EMBL/GenBank/DDBJ databases">
        <title>The genome of Eucalyptus grandis.</title>
        <authorList>
            <person name="Schmutz J."/>
            <person name="Hayes R."/>
            <person name="Myburg A."/>
            <person name="Tuskan G."/>
            <person name="Grattapaglia D."/>
            <person name="Rokhsar D.S."/>
        </authorList>
    </citation>
    <scope>NUCLEOTIDE SEQUENCE</scope>
    <source>
        <tissue evidence="7">Leaf extractions</tissue>
    </source>
</reference>
<dbReference type="Gramene" id="KCW68797">
    <property type="protein sequence ID" value="KCW68797"/>
    <property type="gene ID" value="EUGRSUZ_F02399"/>
</dbReference>
<feature type="domain" description="TF-B3" evidence="6">
    <location>
        <begin position="244"/>
        <end position="340"/>
    </location>
</feature>
<dbReference type="AlphaFoldDB" id="A0A059BRQ9"/>
<dbReference type="OrthoDB" id="660291at2759"/>
<organism evidence="7">
    <name type="scientific">Eucalyptus grandis</name>
    <name type="common">Flooded gum</name>
    <dbReference type="NCBI Taxonomy" id="71139"/>
    <lineage>
        <taxon>Eukaryota</taxon>
        <taxon>Viridiplantae</taxon>
        <taxon>Streptophyta</taxon>
        <taxon>Embryophyta</taxon>
        <taxon>Tracheophyta</taxon>
        <taxon>Spermatophyta</taxon>
        <taxon>Magnoliopsida</taxon>
        <taxon>eudicotyledons</taxon>
        <taxon>Gunneridae</taxon>
        <taxon>Pentapetalae</taxon>
        <taxon>rosids</taxon>
        <taxon>malvids</taxon>
        <taxon>Myrtales</taxon>
        <taxon>Myrtaceae</taxon>
        <taxon>Myrtoideae</taxon>
        <taxon>Eucalypteae</taxon>
        <taxon>Eucalyptus</taxon>
    </lineage>
</organism>
<feature type="domain" description="TF-B3" evidence="6">
    <location>
        <begin position="16"/>
        <end position="109"/>
    </location>
</feature>
<dbReference type="STRING" id="71139.A0A059BRQ9"/>
<dbReference type="InterPro" id="IPR003340">
    <property type="entry name" value="B3_DNA-bd"/>
</dbReference>
<gene>
    <name evidence="7" type="ORF">EUGRSUZ_F02399</name>
</gene>
<dbReference type="OMA" id="INMGDIC"/>
<dbReference type="InterPro" id="IPR044837">
    <property type="entry name" value="REM16-like"/>
</dbReference>
<proteinExistence type="predicted"/>
<evidence type="ECO:0000256" key="4">
    <source>
        <dbReference type="ARBA" id="ARBA00023163"/>
    </source>
</evidence>
<dbReference type="Gramene" id="KCW68796">
    <property type="protein sequence ID" value="KCW68796"/>
    <property type="gene ID" value="EUGRSUZ_F02399"/>
</dbReference>
<dbReference type="InterPro" id="IPR015300">
    <property type="entry name" value="DNA-bd_pseudobarrel_sf"/>
</dbReference>
<sequence length="585" mass="65917">MERDETRWKMPNGKRPHFFEIYSSSVSSRRLKIPDKFVKHMEGWMSGLALLEGPSGNTWHVELIEENHELFLNSGWHSFIRDHSIVSGDLLVFRHDGNLHFYVQVFEQSSCEKEAAFHAMCSQDPSSCRQNGERNGERNEITYCSNIVYESHKPKVCACDDKLGRKQDAVTSAQHRGTSIVRETPHDNIILSSKAQVYEESPDIRNRFSKGDHSSLSTSCHMLKSLSEEERKVARSFSSHFPYFVRIMKKFNISGSYTLNIPYQFSMEHLPVSKITIVLRNLKGESWTVNSVPTTRVHTSHTFCGGWMAFVRANGIELEDVCVFELVRKCEMRVHILGAAQGRPDCQSVKKTLTWLDVRNTATLNAGRENVSKKRKRKSTKVSSQIVEKVKRMLQEASSSDMKKHAGAFKGSSNALKTSNGKSAIIVGASTGTARSSQNTDCLSVMLSLQEERVARSFASSFPKFVRIMKRFNVSGSYTLKIPHQFSMDHLPICKTEIVLRNLEGESWTVNSVPDSKGRMLHTFCGGWLSFVRGNGIKIGDTCIFELVGKLEMRVHISEDGNKEQAQQHGKVDGVLVPLAASVDN</sequence>
<keyword evidence="2" id="KW-0805">Transcription regulation</keyword>
<protein>
    <recommendedName>
        <fullName evidence="6">TF-B3 domain-containing protein</fullName>
    </recommendedName>
</protein>
<keyword evidence="5" id="KW-0539">Nucleus</keyword>
<evidence type="ECO:0000256" key="3">
    <source>
        <dbReference type="ARBA" id="ARBA00023125"/>
    </source>
</evidence>
<dbReference type="EMBL" id="KK198758">
    <property type="protein sequence ID" value="KCW68796.1"/>
    <property type="molecule type" value="Genomic_DNA"/>
</dbReference>
<evidence type="ECO:0000256" key="5">
    <source>
        <dbReference type="ARBA" id="ARBA00023242"/>
    </source>
</evidence>
<evidence type="ECO:0000259" key="6">
    <source>
        <dbReference type="PROSITE" id="PS50863"/>
    </source>
</evidence>
<feature type="domain" description="TF-B3" evidence="6">
    <location>
        <begin position="465"/>
        <end position="561"/>
    </location>
</feature>